<feature type="transmembrane region" description="Helical" evidence="6">
    <location>
        <begin position="20"/>
        <end position="45"/>
    </location>
</feature>
<keyword evidence="4 6" id="KW-1133">Transmembrane helix</keyword>
<dbReference type="EMBL" id="NOXG01000001">
    <property type="protein sequence ID" value="PYD77075.1"/>
    <property type="molecule type" value="Genomic_DNA"/>
</dbReference>
<sequence length="354" mass="37117">MSRQAAFQRMPSVPARRILIWRAGAIVCALAVTAAILALSGYSPPDLALLVARSTVGSRFGMEDLALFMSPLLLTGAAVTVCNRIGLWNIGAEGQFYAGAIGAAAIGLFVSAPAFVLLPLMAVAGIVAGMGWIAIPTLARAYAGVNEIITTLLLNFVASLLTYYLTTGPWRDRVTGAQVSSARLPVSIPEIWGIVHWGFPIGLLIVAALAAVMAHTRWGYEIRIGGANPDAARYAGIPVRARIIVVMLLSGGLAGLAGMFELAGTVHRLQGGMANNFGYLGIVVAVLARGSCLDVIPAALLMAFILDAGIVLQTQQLTASVVLAITGLMLFMIAIADELAHYRPVARMKKETAP</sequence>
<dbReference type="Pfam" id="PF02653">
    <property type="entry name" value="BPD_transp_2"/>
    <property type="match status" value="1"/>
</dbReference>
<gene>
    <name evidence="7" type="ORF">CFR71_01725</name>
</gene>
<dbReference type="AlphaFoldDB" id="A0A318QDJ2"/>
<dbReference type="GO" id="GO:0022857">
    <property type="term" value="F:transmembrane transporter activity"/>
    <property type="evidence" value="ECO:0007669"/>
    <property type="project" value="InterPro"/>
</dbReference>
<evidence type="ECO:0000313" key="8">
    <source>
        <dbReference type="Proteomes" id="UP000247609"/>
    </source>
</evidence>
<organism evidence="7 8">
    <name type="scientific">Novacetimonas pomaceti</name>
    <dbReference type="NCBI Taxonomy" id="2021998"/>
    <lineage>
        <taxon>Bacteria</taxon>
        <taxon>Pseudomonadati</taxon>
        <taxon>Pseudomonadota</taxon>
        <taxon>Alphaproteobacteria</taxon>
        <taxon>Acetobacterales</taxon>
        <taxon>Acetobacteraceae</taxon>
        <taxon>Novacetimonas</taxon>
    </lineage>
</organism>
<evidence type="ECO:0000256" key="3">
    <source>
        <dbReference type="ARBA" id="ARBA00022692"/>
    </source>
</evidence>
<evidence type="ECO:0000256" key="6">
    <source>
        <dbReference type="SAM" id="Phobius"/>
    </source>
</evidence>
<evidence type="ECO:0000256" key="4">
    <source>
        <dbReference type="ARBA" id="ARBA00022989"/>
    </source>
</evidence>
<keyword evidence="2" id="KW-1003">Cell membrane</keyword>
<evidence type="ECO:0000313" key="7">
    <source>
        <dbReference type="EMBL" id="PYD77075.1"/>
    </source>
</evidence>
<feature type="transmembrane region" description="Helical" evidence="6">
    <location>
        <begin position="243"/>
        <end position="263"/>
    </location>
</feature>
<comment type="subcellular location">
    <subcellularLocation>
        <location evidence="1">Cell membrane</location>
        <topology evidence="1">Multi-pass membrane protein</topology>
    </subcellularLocation>
</comment>
<proteinExistence type="predicted"/>
<feature type="transmembrane region" description="Helical" evidence="6">
    <location>
        <begin position="147"/>
        <end position="165"/>
    </location>
</feature>
<feature type="transmembrane region" description="Helical" evidence="6">
    <location>
        <begin position="194"/>
        <end position="214"/>
    </location>
</feature>
<evidence type="ECO:0000256" key="1">
    <source>
        <dbReference type="ARBA" id="ARBA00004651"/>
    </source>
</evidence>
<feature type="transmembrane region" description="Helical" evidence="6">
    <location>
        <begin position="65"/>
        <end position="82"/>
    </location>
</feature>
<dbReference type="GO" id="GO:0005886">
    <property type="term" value="C:plasma membrane"/>
    <property type="evidence" value="ECO:0007669"/>
    <property type="project" value="UniProtKB-SubCell"/>
</dbReference>
<protein>
    <submittedName>
        <fullName evidence="7">ABC transporter permease</fullName>
    </submittedName>
</protein>
<dbReference type="PANTHER" id="PTHR47089">
    <property type="entry name" value="ABC TRANSPORTER, PERMEASE PROTEIN"/>
    <property type="match status" value="1"/>
</dbReference>
<dbReference type="Proteomes" id="UP000247609">
    <property type="component" value="Unassembled WGS sequence"/>
</dbReference>
<feature type="transmembrane region" description="Helical" evidence="6">
    <location>
        <begin position="94"/>
        <end position="110"/>
    </location>
</feature>
<reference evidence="7 8" key="1">
    <citation type="submission" date="2017-07" db="EMBL/GenBank/DDBJ databases">
        <title>A draft genome sequence of Komagataeibacter sp. T5K1.</title>
        <authorList>
            <person name="Skraban J."/>
            <person name="Cleenwerck I."/>
            <person name="Vandamme P."/>
            <person name="Trcek J."/>
        </authorList>
    </citation>
    <scope>NUCLEOTIDE SEQUENCE [LARGE SCALE GENOMIC DNA]</scope>
    <source>
        <strain evidence="7 8">T5K1</strain>
    </source>
</reference>
<feature type="transmembrane region" description="Helical" evidence="6">
    <location>
        <begin position="116"/>
        <end position="135"/>
    </location>
</feature>
<comment type="caution">
    <text evidence="7">The sequence shown here is derived from an EMBL/GenBank/DDBJ whole genome shotgun (WGS) entry which is preliminary data.</text>
</comment>
<dbReference type="PANTHER" id="PTHR47089:SF1">
    <property type="entry name" value="GUANOSINE ABC TRANSPORTER PERMEASE PROTEIN NUPP"/>
    <property type="match status" value="1"/>
</dbReference>
<name>A0A318QDJ2_9PROT</name>
<dbReference type="CDD" id="cd06580">
    <property type="entry name" value="TM_PBP1_transp_TpRbsC_like"/>
    <property type="match status" value="1"/>
</dbReference>
<keyword evidence="5 6" id="KW-0472">Membrane</keyword>
<feature type="transmembrane region" description="Helical" evidence="6">
    <location>
        <begin position="319"/>
        <end position="340"/>
    </location>
</feature>
<dbReference type="RefSeq" id="WP_110526214.1">
    <property type="nucleotide sequence ID" value="NZ_NOXG01000001.1"/>
</dbReference>
<keyword evidence="3 6" id="KW-0812">Transmembrane</keyword>
<dbReference type="InterPro" id="IPR001851">
    <property type="entry name" value="ABC_transp_permease"/>
</dbReference>
<evidence type="ECO:0000256" key="2">
    <source>
        <dbReference type="ARBA" id="ARBA00022475"/>
    </source>
</evidence>
<evidence type="ECO:0000256" key="5">
    <source>
        <dbReference type="ARBA" id="ARBA00023136"/>
    </source>
</evidence>
<accession>A0A318QDJ2</accession>